<gene>
    <name evidence="2" type="ORF">OF850_06065</name>
</gene>
<dbReference type="EMBL" id="JAPFQI010000002">
    <property type="protein sequence ID" value="MCW8085184.1"/>
    <property type="molecule type" value="Genomic_DNA"/>
</dbReference>
<organism evidence="2 3">
    <name type="scientific">Sabulicella glaciei</name>
    <dbReference type="NCBI Taxonomy" id="2984948"/>
    <lineage>
        <taxon>Bacteria</taxon>
        <taxon>Pseudomonadati</taxon>
        <taxon>Pseudomonadota</taxon>
        <taxon>Alphaproteobacteria</taxon>
        <taxon>Acetobacterales</taxon>
        <taxon>Acetobacteraceae</taxon>
        <taxon>Sabulicella</taxon>
    </lineage>
</organism>
<name>A0ABT3NSP9_9PROT</name>
<feature type="compositionally biased region" description="Gly residues" evidence="1">
    <location>
        <begin position="138"/>
        <end position="148"/>
    </location>
</feature>
<dbReference type="Proteomes" id="UP001526430">
    <property type="component" value="Unassembled WGS sequence"/>
</dbReference>
<evidence type="ECO:0000313" key="2">
    <source>
        <dbReference type="EMBL" id="MCW8085184.1"/>
    </source>
</evidence>
<feature type="region of interest" description="Disordered" evidence="1">
    <location>
        <begin position="113"/>
        <end position="148"/>
    </location>
</feature>
<reference evidence="2 3" key="1">
    <citation type="submission" date="2022-10" db="EMBL/GenBank/DDBJ databases">
        <title>Roseococcus glaciei nov., sp. nov., isolated from glacier.</title>
        <authorList>
            <person name="Liu Q."/>
            <person name="Xin Y.-H."/>
        </authorList>
    </citation>
    <scope>NUCLEOTIDE SEQUENCE [LARGE SCALE GENOMIC DNA]</scope>
    <source>
        <strain evidence="2 3">MDT2-1-1</strain>
    </source>
</reference>
<accession>A0ABT3NSP9</accession>
<evidence type="ECO:0000313" key="3">
    <source>
        <dbReference type="Proteomes" id="UP001526430"/>
    </source>
</evidence>
<keyword evidence="3" id="KW-1185">Reference proteome</keyword>
<protein>
    <submittedName>
        <fullName evidence="2">Uncharacterized protein</fullName>
    </submittedName>
</protein>
<evidence type="ECO:0000256" key="1">
    <source>
        <dbReference type="SAM" id="MobiDB-lite"/>
    </source>
</evidence>
<proteinExistence type="predicted"/>
<feature type="compositionally biased region" description="Acidic residues" evidence="1">
    <location>
        <begin position="121"/>
        <end position="137"/>
    </location>
</feature>
<comment type="caution">
    <text evidence="2">The sequence shown here is derived from an EMBL/GenBank/DDBJ whole genome shotgun (WGS) entry which is preliminary data.</text>
</comment>
<dbReference type="RefSeq" id="WP_301589037.1">
    <property type="nucleotide sequence ID" value="NZ_JAPFQI010000002.1"/>
</dbReference>
<sequence length="148" mass="15413">MTIKGSDILGSGGEIEVRIMDLSGGNGAEPVEVVRGFSSLAHANQFARRRVRDSVEFCRAPGMDAAAVRDAWFSFGEDAVVEGGGEGGWSSASELADFAAHPCRDVEQRNWRVLDPRHLGDDEEEGEDGEGDGDGDGDGGSGDGGGGE</sequence>